<proteinExistence type="inferred from homology"/>
<evidence type="ECO:0000256" key="4">
    <source>
        <dbReference type="ARBA" id="ARBA00022989"/>
    </source>
</evidence>
<dbReference type="PROSITE" id="PS50262">
    <property type="entry name" value="G_PROTEIN_RECEP_F1_2"/>
    <property type="match status" value="1"/>
</dbReference>
<evidence type="ECO:0000256" key="5">
    <source>
        <dbReference type="ARBA" id="ARBA00023040"/>
    </source>
</evidence>
<accession>A0ABP1N0S3</accession>
<evidence type="ECO:0000256" key="7">
    <source>
        <dbReference type="ARBA" id="ARBA00023170"/>
    </source>
</evidence>
<dbReference type="PRINTS" id="PR00237">
    <property type="entry name" value="GPCRRHODOPSN"/>
</dbReference>
<evidence type="ECO:0000313" key="12">
    <source>
        <dbReference type="Proteomes" id="UP001642520"/>
    </source>
</evidence>
<keyword evidence="8" id="KW-0807">Transducer</keyword>
<evidence type="ECO:0000256" key="3">
    <source>
        <dbReference type="ARBA" id="ARBA00022692"/>
    </source>
</evidence>
<evidence type="ECO:0000256" key="1">
    <source>
        <dbReference type="ARBA" id="ARBA00004141"/>
    </source>
</evidence>
<sequence length="317" mass="36593">MEVSFPIFPTVTPKHESHKMNPTKINIIVSSIPLADTRVINLILLILGATLNLSIILVIVSKPCMRTCFNLYIVSLACSNMLILLEPLEQILQWFFDISMKLNMDYICLINFDVSVITIAILKFVLYINIFQDQLPFGHTLLRRFTTIKGIILVWSASTISLAIGLHIYDFFEGDMADIYVWNTIMFIIMPLVISLALDSLIIYELTILKAIEGSWRTKELKHYLMLIIMAIAFFSIRMPYRLARAINFIEPKAPCCTDKMREVLYFIAKTFPTVFSLIYILLSYDFHEAVQETLKYKYRKSHEKESSTKTDSDTII</sequence>
<comment type="caution">
    <text evidence="11">The sequence shown here is derived from an EMBL/GenBank/DDBJ whole genome shotgun (WGS) entry which is preliminary data.</text>
</comment>
<dbReference type="SUPFAM" id="SSF81321">
    <property type="entry name" value="Family A G protein-coupled receptor-like"/>
    <property type="match status" value="1"/>
</dbReference>
<evidence type="ECO:0000256" key="8">
    <source>
        <dbReference type="ARBA" id="ARBA00023224"/>
    </source>
</evidence>
<name>A0ABP1N0S3_XYLVO</name>
<keyword evidence="3 9" id="KW-0812">Transmembrane</keyword>
<dbReference type="PANTHER" id="PTHR24243:SF208">
    <property type="entry name" value="PYROKININ-1 RECEPTOR"/>
    <property type="match status" value="1"/>
</dbReference>
<feature type="transmembrane region" description="Helical" evidence="9">
    <location>
        <begin position="39"/>
        <end position="60"/>
    </location>
</feature>
<organism evidence="11 12">
    <name type="scientific">Xylocopa violacea</name>
    <name type="common">Violet carpenter bee</name>
    <name type="synonym">Apis violacea</name>
    <dbReference type="NCBI Taxonomy" id="135666"/>
    <lineage>
        <taxon>Eukaryota</taxon>
        <taxon>Metazoa</taxon>
        <taxon>Ecdysozoa</taxon>
        <taxon>Arthropoda</taxon>
        <taxon>Hexapoda</taxon>
        <taxon>Insecta</taxon>
        <taxon>Pterygota</taxon>
        <taxon>Neoptera</taxon>
        <taxon>Endopterygota</taxon>
        <taxon>Hymenoptera</taxon>
        <taxon>Apocrita</taxon>
        <taxon>Aculeata</taxon>
        <taxon>Apoidea</taxon>
        <taxon>Anthophila</taxon>
        <taxon>Apidae</taxon>
        <taxon>Xylocopa</taxon>
        <taxon>Xylocopa</taxon>
    </lineage>
</organism>
<feature type="domain" description="G-protein coupled receptors family 1 profile" evidence="10">
    <location>
        <begin position="51"/>
        <end position="280"/>
    </location>
</feature>
<keyword evidence="4 9" id="KW-1133">Transmembrane helix</keyword>
<dbReference type="InterPro" id="IPR000276">
    <property type="entry name" value="GPCR_Rhodpsn"/>
</dbReference>
<feature type="transmembrane region" description="Helical" evidence="9">
    <location>
        <begin position="104"/>
        <end position="130"/>
    </location>
</feature>
<dbReference type="Gene3D" id="1.20.1070.10">
    <property type="entry name" value="Rhodopsin 7-helix transmembrane proteins"/>
    <property type="match status" value="1"/>
</dbReference>
<dbReference type="PANTHER" id="PTHR24243">
    <property type="entry name" value="G-PROTEIN COUPLED RECEPTOR"/>
    <property type="match status" value="1"/>
</dbReference>
<feature type="transmembrane region" description="Helical" evidence="9">
    <location>
        <begin position="181"/>
        <end position="204"/>
    </location>
</feature>
<gene>
    <name evidence="11" type="ORF">XYLVIOL_LOCUS789</name>
</gene>
<evidence type="ECO:0000256" key="6">
    <source>
        <dbReference type="ARBA" id="ARBA00023136"/>
    </source>
</evidence>
<dbReference type="Proteomes" id="UP001642520">
    <property type="component" value="Unassembled WGS sequence"/>
</dbReference>
<dbReference type="EMBL" id="CAXAJV020001281">
    <property type="protein sequence ID" value="CAL7934007.1"/>
    <property type="molecule type" value="Genomic_DNA"/>
</dbReference>
<keyword evidence="5" id="KW-0297">G-protein coupled receptor</keyword>
<keyword evidence="7" id="KW-0675">Receptor</keyword>
<feature type="transmembrane region" description="Helical" evidence="9">
    <location>
        <begin position="67"/>
        <end position="84"/>
    </location>
</feature>
<feature type="transmembrane region" description="Helical" evidence="9">
    <location>
        <begin position="151"/>
        <end position="169"/>
    </location>
</feature>
<dbReference type="InterPro" id="IPR017452">
    <property type="entry name" value="GPCR_Rhodpsn_7TM"/>
</dbReference>
<evidence type="ECO:0000256" key="9">
    <source>
        <dbReference type="SAM" id="Phobius"/>
    </source>
</evidence>
<evidence type="ECO:0000256" key="2">
    <source>
        <dbReference type="ARBA" id="ARBA00010663"/>
    </source>
</evidence>
<comment type="subcellular location">
    <subcellularLocation>
        <location evidence="1">Membrane</location>
        <topology evidence="1">Multi-pass membrane protein</topology>
    </subcellularLocation>
</comment>
<dbReference type="CDD" id="cd00637">
    <property type="entry name" value="7tm_classA_rhodopsin-like"/>
    <property type="match status" value="1"/>
</dbReference>
<reference evidence="11 12" key="1">
    <citation type="submission" date="2024-08" db="EMBL/GenBank/DDBJ databases">
        <authorList>
            <person name="Will J Nash"/>
            <person name="Angela Man"/>
            <person name="Seanna McTaggart"/>
            <person name="Kendall Baker"/>
            <person name="Tom Barker"/>
            <person name="Leah Catchpole"/>
            <person name="Alex Durrant"/>
            <person name="Karim Gharbi"/>
            <person name="Naomi Irish"/>
            <person name="Gemy Kaithakottil"/>
            <person name="Debby Ku"/>
            <person name="Aaliyah Providence"/>
            <person name="Felix Shaw"/>
            <person name="David Swarbreck"/>
            <person name="Chris Watkins"/>
            <person name="Ann M. McCartney"/>
            <person name="Giulio Formenti"/>
            <person name="Alice Mouton"/>
            <person name="Noel Vella"/>
            <person name="Bjorn M von Reumont"/>
            <person name="Adriana Vella"/>
            <person name="Wilfried Haerty"/>
        </authorList>
    </citation>
    <scope>NUCLEOTIDE SEQUENCE [LARGE SCALE GENOMIC DNA]</scope>
</reference>
<keyword evidence="12" id="KW-1185">Reference proteome</keyword>
<feature type="transmembrane region" description="Helical" evidence="9">
    <location>
        <begin position="224"/>
        <end position="244"/>
    </location>
</feature>
<comment type="similarity">
    <text evidence="2">Belongs to the G-protein coupled receptor 1 family.</text>
</comment>
<keyword evidence="6 9" id="KW-0472">Membrane</keyword>
<protein>
    <recommendedName>
        <fullName evidence="10">G-protein coupled receptors family 1 profile domain-containing protein</fullName>
    </recommendedName>
</protein>
<evidence type="ECO:0000259" key="10">
    <source>
        <dbReference type="PROSITE" id="PS50262"/>
    </source>
</evidence>
<evidence type="ECO:0000313" key="11">
    <source>
        <dbReference type="EMBL" id="CAL7934007.1"/>
    </source>
</evidence>